<dbReference type="PANTHER" id="PTHR41813:SF2">
    <property type="entry name" value="REGULATOR PAB1642, PUTATIVE (AFU_ORTHOLOGUE AFUA_3G11955)-RELATED"/>
    <property type="match status" value="1"/>
</dbReference>
<dbReference type="Gene3D" id="1.20.910.10">
    <property type="entry name" value="Heme oxygenase-like"/>
    <property type="match status" value="1"/>
</dbReference>
<organism evidence="3 4">
    <name type="scientific">Didymella rabiei</name>
    <name type="common">Chickpea ascochyta blight fungus</name>
    <name type="synonym">Mycosphaerella rabiei</name>
    <dbReference type="NCBI Taxonomy" id="5454"/>
    <lineage>
        <taxon>Eukaryota</taxon>
        <taxon>Fungi</taxon>
        <taxon>Dikarya</taxon>
        <taxon>Ascomycota</taxon>
        <taxon>Pezizomycotina</taxon>
        <taxon>Dothideomycetes</taxon>
        <taxon>Pleosporomycetidae</taxon>
        <taxon>Pleosporales</taxon>
        <taxon>Pleosporineae</taxon>
        <taxon>Didymellaceae</taxon>
        <taxon>Ascochyta</taxon>
    </lineage>
</organism>
<feature type="compositionally biased region" description="Polar residues" evidence="1">
    <location>
        <begin position="68"/>
        <end position="97"/>
    </location>
</feature>
<accession>A0A163GMX6</accession>
<feature type="region of interest" description="Disordered" evidence="1">
    <location>
        <begin position="447"/>
        <end position="493"/>
    </location>
</feature>
<comment type="caution">
    <text evidence="3">The sequence shown here is derived from an EMBL/GenBank/DDBJ whole genome shotgun (WGS) entry which is preliminary data.</text>
</comment>
<gene>
    <name evidence="3" type="ORF">ST47_g3926</name>
</gene>
<feature type="compositionally biased region" description="Low complexity" evidence="1">
    <location>
        <begin position="395"/>
        <end position="427"/>
    </location>
</feature>
<dbReference type="InterPro" id="IPR016084">
    <property type="entry name" value="Haem_Oase-like_multi-hlx"/>
</dbReference>
<dbReference type="EMBL" id="JYNV01000148">
    <property type="protein sequence ID" value="KZM24928.1"/>
    <property type="molecule type" value="Genomic_DNA"/>
</dbReference>
<evidence type="ECO:0000259" key="2">
    <source>
        <dbReference type="Pfam" id="PF03070"/>
    </source>
</evidence>
<feature type="domain" description="Thiaminase-2/PQQC" evidence="2">
    <location>
        <begin position="145"/>
        <end position="356"/>
    </location>
</feature>
<evidence type="ECO:0000313" key="4">
    <source>
        <dbReference type="Proteomes" id="UP000076837"/>
    </source>
</evidence>
<dbReference type="STRING" id="5454.A0A163GMX6"/>
<feature type="region of interest" description="Disordered" evidence="1">
    <location>
        <begin position="395"/>
        <end position="434"/>
    </location>
</feature>
<protein>
    <recommendedName>
        <fullName evidence="2">Thiaminase-2/PQQC domain-containing protein</fullName>
    </recommendedName>
</protein>
<evidence type="ECO:0000256" key="1">
    <source>
        <dbReference type="SAM" id="MobiDB-lite"/>
    </source>
</evidence>
<dbReference type="PANTHER" id="PTHR41813">
    <property type="entry name" value="REGULATOR PAB1642, PUTATIVE (AFU_ORTHOLOGUE AFUA_3G11955)-RELATED"/>
    <property type="match status" value="1"/>
</dbReference>
<reference evidence="3 4" key="1">
    <citation type="journal article" date="2016" name="Sci. Rep.">
        <title>Draft genome sequencing and secretome analysis of fungal phytopathogen Ascochyta rabiei provides insight into the necrotrophic effector repertoire.</title>
        <authorList>
            <person name="Verma S."/>
            <person name="Gazara R.K."/>
            <person name="Nizam S."/>
            <person name="Parween S."/>
            <person name="Chattopadhyay D."/>
            <person name="Verma P.K."/>
        </authorList>
    </citation>
    <scope>NUCLEOTIDE SEQUENCE [LARGE SCALE GENOMIC DNA]</scope>
    <source>
        <strain evidence="3 4">ArDII</strain>
    </source>
</reference>
<feature type="region of interest" description="Disordered" evidence="1">
    <location>
        <begin position="68"/>
        <end position="125"/>
    </location>
</feature>
<name>A0A163GMX6_DIDRA</name>
<dbReference type="InterPro" id="IPR053261">
    <property type="entry name" value="Polyketide-peptide_reg"/>
</dbReference>
<feature type="compositionally biased region" description="Polar residues" evidence="1">
    <location>
        <begin position="480"/>
        <end position="492"/>
    </location>
</feature>
<sequence>MGRHANPDIRRAFVEFQDADTPSKCNKVRCQHCGFVRAKNTTRQIEHLQECQAYLNSPDAQAHLLATQSSQSMAEPNTSQGPSAILNGQQPNPNLQVNRRGPNTKRARDGQPIAPHPMQQHHQAPSLTNHLLTVCSGPFAQAIQQPFLSHAGCGSLAAGPLSQWLVQDGHYARGYIRFVGQLLAKIRLPQTQNSQFHPMYRTMDLLISALNNMRREMQFFEITATKYGLALNNEPPSPITRALQDLFVSASSSSASLLEGMVVLWGTEHCYRSAWQYAASFSTSLSTPSNESHIVALHQALIPNWTSPAFSKFVDATRALVDELANITTTRDGKEEMQRCEEIFRQICWLEQRFWPEVDGMGEEGHSAQLGPAPTGPMNAGLDNRMNNNTINNNHMNGQNMNNGPTSNSRMNSSSMQNSGMGNSGMTGPVGAQLSRPSMTAAMMGAQSMGGQNMGGQGMSGSVMSGDDDTPGNDDESTSENEATPQTSSAQPINALANLPEMPRGTSFCRFGNQPCNHVHCAELERLHQAQLSVRHNGMHHQQPAS</sequence>
<feature type="compositionally biased region" description="Acidic residues" evidence="1">
    <location>
        <begin position="466"/>
        <end position="479"/>
    </location>
</feature>
<keyword evidence="4" id="KW-1185">Reference proteome</keyword>
<dbReference type="AlphaFoldDB" id="A0A163GMX6"/>
<dbReference type="OrthoDB" id="37730at2759"/>
<proteinExistence type="predicted"/>
<dbReference type="GO" id="GO:0006772">
    <property type="term" value="P:thiamine metabolic process"/>
    <property type="evidence" value="ECO:0007669"/>
    <property type="project" value="UniProtKB-ARBA"/>
</dbReference>
<dbReference type="Pfam" id="PF03070">
    <property type="entry name" value="TENA_THI-4"/>
    <property type="match status" value="1"/>
</dbReference>
<evidence type="ECO:0000313" key="3">
    <source>
        <dbReference type="EMBL" id="KZM24928.1"/>
    </source>
</evidence>
<dbReference type="CDD" id="cd19357">
    <property type="entry name" value="TenA_E_At3g16990-like"/>
    <property type="match status" value="1"/>
</dbReference>
<dbReference type="InterPro" id="IPR004305">
    <property type="entry name" value="Thiaminase-2/PQQC"/>
</dbReference>
<dbReference type="Proteomes" id="UP000076837">
    <property type="component" value="Unassembled WGS sequence"/>
</dbReference>
<dbReference type="SUPFAM" id="SSF48613">
    <property type="entry name" value="Heme oxygenase-like"/>
    <property type="match status" value="1"/>
</dbReference>